<dbReference type="RefSeq" id="WP_343915288.1">
    <property type="nucleotide sequence ID" value="NZ_BAAAJT010000002.1"/>
</dbReference>
<keyword evidence="2" id="KW-0472">Membrane</keyword>
<gene>
    <name evidence="3" type="ORF">ACFSDE_03295</name>
</gene>
<organism evidence="3 4">
    <name type="scientific">Nocardioides aestuarii</name>
    <dbReference type="NCBI Taxonomy" id="252231"/>
    <lineage>
        <taxon>Bacteria</taxon>
        <taxon>Bacillati</taxon>
        <taxon>Actinomycetota</taxon>
        <taxon>Actinomycetes</taxon>
        <taxon>Propionibacteriales</taxon>
        <taxon>Nocardioidaceae</taxon>
        <taxon>Nocardioides</taxon>
    </lineage>
</organism>
<keyword evidence="2" id="KW-1133">Transmembrane helix</keyword>
<feature type="transmembrane region" description="Helical" evidence="2">
    <location>
        <begin position="21"/>
        <end position="42"/>
    </location>
</feature>
<dbReference type="InterPro" id="IPR029050">
    <property type="entry name" value="Immunoprotect_excell_Ig-like"/>
</dbReference>
<evidence type="ECO:0000313" key="3">
    <source>
        <dbReference type="EMBL" id="MFD1945804.1"/>
    </source>
</evidence>
<evidence type="ECO:0000256" key="2">
    <source>
        <dbReference type="SAM" id="Phobius"/>
    </source>
</evidence>
<keyword evidence="1" id="KW-0732">Signal</keyword>
<protein>
    <recommendedName>
        <fullName evidence="5">DUF4352 domain-containing protein</fullName>
    </recommendedName>
</protein>
<keyword evidence="2" id="KW-0812">Transmembrane</keyword>
<proteinExistence type="predicted"/>
<name>A0ABW4TJE6_9ACTN</name>
<dbReference type="EMBL" id="JBHUGD010000001">
    <property type="protein sequence ID" value="MFD1945804.1"/>
    <property type="molecule type" value="Genomic_DNA"/>
</dbReference>
<dbReference type="Gene3D" id="2.60.40.1240">
    <property type="match status" value="1"/>
</dbReference>
<reference evidence="4" key="1">
    <citation type="journal article" date="2019" name="Int. J. Syst. Evol. Microbiol.">
        <title>The Global Catalogue of Microorganisms (GCM) 10K type strain sequencing project: providing services to taxonomists for standard genome sequencing and annotation.</title>
        <authorList>
            <consortium name="The Broad Institute Genomics Platform"/>
            <consortium name="The Broad Institute Genome Sequencing Center for Infectious Disease"/>
            <person name="Wu L."/>
            <person name="Ma J."/>
        </authorList>
    </citation>
    <scope>NUCLEOTIDE SEQUENCE [LARGE SCALE GENOMIC DNA]</scope>
    <source>
        <strain evidence="4">CGMCC 1.12477</strain>
    </source>
</reference>
<evidence type="ECO:0000256" key="1">
    <source>
        <dbReference type="ARBA" id="ARBA00022729"/>
    </source>
</evidence>
<dbReference type="Proteomes" id="UP001597351">
    <property type="component" value="Unassembled WGS sequence"/>
</dbReference>
<accession>A0ABW4TJE6</accession>
<comment type="caution">
    <text evidence="3">The sequence shown here is derived from an EMBL/GenBank/DDBJ whole genome shotgun (WGS) entry which is preliminary data.</text>
</comment>
<evidence type="ECO:0000313" key="4">
    <source>
        <dbReference type="Proteomes" id="UP001597351"/>
    </source>
</evidence>
<evidence type="ECO:0008006" key="5">
    <source>
        <dbReference type="Google" id="ProtNLM"/>
    </source>
</evidence>
<keyword evidence="4" id="KW-1185">Reference proteome</keyword>
<sequence>MTALGMPAAEPGQASTRARRAAVGAVVAALLLVVGLGVWGLLAPRGHDDHPQVGELVAFGSGTFEVDAAYDVDLSAPMSGPAMTMGASSGVPDIPDGYRWVTVDLTIATTSDDGYVLDPSRFRVDEAGGGGADPPIDVDDGADTLPPGTEISRSFTYQVPEDATLLELWAPGAEEPVMLPLGDAPAPHGH</sequence>